<comment type="caution">
    <text evidence="1">The sequence shown here is derived from an EMBL/GenBank/DDBJ whole genome shotgun (WGS) entry which is preliminary data.</text>
</comment>
<gene>
    <name evidence="1" type="ORF">C8Q71DRAFT_390506</name>
</gene>
<dbReference type="RefSeq" id="XP_047773204.1">
    <property type="nucleotide sequence ID" value="XM_047918258.1"/>
</dbReference>
<proteinExistence type="predicted"/>
<protein>
    <submittedName>
        <fullName evidence="1">Uncharacterized protein</fullName>
    </submittedName>
</protein>
<accession>A0ABQ8JZP1</accession>
<evidence type="ECO:0000313" key="1">
    <source>
        <dbReference type="EMBL" id="KAH9829841.1"/>
    </source>
</evidence>
<sequence length="224" mass="25228">MYPPFFMPRTARDRKFPRARNVVGRRRKGTSVAAWTQILRLSTHESPGESRAQDCPLTVGLFDIQSPELVRSSGAKPKFSDMLNGRPIQGAPGHCLGIWRFVYLAPPMAAHRCVAEKADAVGCYCDRSRPSTSSRSRRCSQKCQPRARRFTIRPRIVYPRKWSHSFVLPQQNHNNDTLSGYIDIADVLSLPGDLSFSVVIEAQNPNRTFAVSLSRLRMARLSDA</sequence>
<dbReference type="GeneID" id="71998990"/>
<evidence type="ECO:0000313" key="2">
    <source>
        <dbReference type="Proteomes" id="UP000814176"/>
    </source>
</evidence>
<name>A0ABQ8JZP1_9APHY</name>
<reference evidence="1 2" key="1">
    <citation type="journal article" date="2021" name="Environ. Microbiol.">
        <title>Gene family expansions and transcriptome signatures uncover fungal adaptations to wood decay.</title>
        <authorList>
            <person name="Hage H."/>
            <person name="Miyauchi S."/>
            <person name="Viragh M."/>
            <person name="Drula E."/>
            <person name="Min B."/>
            <person name="Chaduli D."/>
            <person name="Navarro D."/>
            <person name="Favel A."/>
            <person name="Norest M."/>
            <person name="Lesage-Meessen L."/>
            <person name="Balint B."/>
            <person name="Merenyi Z."/>
            <person name="de Eugenio L."/>
            <person name="Morin E."/>
            <person name="Martinez A.T."/>
            <person name="Baldrian P."/>
            <person name="Stursova M."/>
            <person name="Martinez M.J."/>
            <person name="Novotny C."/>
            <person name="Magnuson J.K."/>
            <person name="Spatafora J.W."/>
            <person name="Maurice S."/>
            <person name="Pangilinan J."/>
            <person name="Andreopoulos W."/>
            <person name="LaButti K."/>
            <person name="Hundley H."/>
            <person name="Na H."/>
            <person name="Kuo A."/>
            <person name="Barry K."/>
            <person name="Lipzen A."/>
            <person name="Henrissat B."/>
            <person name="Riley R."/>
            <person name="Ahrendt S."/>
            <person name="Nagy L.G."/>
            <person name="Grigoriev I.V."/>
            <person name="Martin F."/>
            <person name="Rosso M.N."/>
        </authorList>
    </citation>
    <scope>NUCLEOTIDE SEQUENCE [LARGE SCALE GENOMIC DNA]</scope>
    <source>
        <strain evidence="1 2">CIRM-BRFM 1785</strain>
    </source>
</reference>
<organism evidence="1 2">
    <name type="scientific">Rhodofomes roseus</name>
    <dbReference type="NCBI Taxonomy" id="34475"/>
    <lineage>
        <taxon>Eukaryota</taxon>
        <taxon>Fungi</taxon>
        <taxon>Dikarya</taxon>
        <taxon>Basidiomycota</taxon>
        <taxon>Agaricomycotina</taxon>
        <taxon>Agaricomycetes</taxon>
        <taxon>Polyporales</taxon>
        <taxon>Rhodofomes</taxon>
    </lineage>
</organism>
<keyword evidence="2" id="KW-1185">Reference proteome</keyword>
<dbReference type="EMBL" id="JADCUA010000035">
    <property type="protein sequence ID" value="KAH9829841.1"/>
    <property type="molecule type" value="Genomic_DNA"/>
</dbReference>
<dbReference type="Proteomes" id="UP000814176">
    <property type="component" value="Unassembled WGS sequence"/>
</dbReference>